<keyword evidence="3" id="KW-1185">Reference proteome</keyword>
<dbReference type="Proteomes" id="UP000027647">
    <property type="component" value="Unassembled WGS sequence"/>
</dbReference>
<evidence type="ECO:0000313" key="2">
    <source>
        <dbReference type="EMBL" id="KEO91974.1"/>
    </source>
</evidence>
<keyword evidence="1" id="KW-0472">Membrane</keyword>
<protein>
    <submittedName>
        <fullName evidence="2">Uncharacterized protein</fullName>
    </submittedName>
</protein>
<keyword evidence="1" id="KW-1133">Transmembrane helix</keyword>
<feature type="transmembrane region" description="Helical" evidence="1">
    <location>
        <begin position="98"/>
        <end position="118"/>
    </location>
</feature>
<accession>A0A074MET7</accession>
<dbReference type="AlphaFoldDB" id="A0A074MET7"/>
<gene>
    <name evidence="2" type="ORF">EH31_04685</name>
</gene>
<evidence type="ECO:0000256" key="1">
    <source>
        <dbReference type="SAM" id="Phobius"/>
    </source>
</evidence>
<sequence>MTKGTFKLWIVAHLALVLFAISPLAGIGGIVVAAALVAPIGIVLGLTGTLEAGRGFAGQLETIFWVWLAIMVTAAFWQLYLSAGHFDKDEPERGRARLAVAMTLVVLPAVVGLCYQSLGF</sequence>
<evidence type="ECO:0000313" key="3">
    <source>
        <dbReference type="Proteomes" id="UP000027647"/>
    </source>
</evidence>
<feature type="transmembrane region" description="Helical" evidence="1">
    <location>
        <begin position="12"/>
        <end position="44"/>
    </location>
</feature>
<dbReference type="STRING" id="1044.EH31_04685"/>
<keyword evidence="1" id="KW-0812">Transmembrane</keyword>
<organism evidence="2 3">
    <name type="scientific">Erythrobacter longus</name>
    <dbReference type="NCBI Taxonomy" id="1044"/>
    <lineage>
        <taxon>Bacteria</taxon>
        <taxon>Pseudomonadati</taxon>
        <taxon>Pseudomonadota</taxon>
        <taxon>Alphaproteobacteria</taxon>
        <taxon>Sphingomonadales</taxon>
        <taxon>Erythrobacteraceae</taxon>
        <taxon>Erythrobacter/Porphyrobacter group</taxon>
        <taxon>Erythrobacter</taxon>
    </lineage>
</organism>
<dbReference type="RefSeq" id="WP_034958350.1">
    <property type="nucleotide sequence ID" value="NZ_JMIW01000001.1"/>
</dbReference>
<comment type="caution">
    <text evidence="2">The sequence shown here is derived from an EMBL/GenBank/DDBJ whole genome shotgun (WGS) entry which is preliminary data.</text>
</comment>
<proteinExistence type="predicted"/>
<feature type="transmembrane region" description="Helical" evidence="1">
    <location>
        <begin position="64"/>
        <end position="86"/>
    </location>
</feature>
<reference evidence="2 3" key="1">
    <citation type="submission" date="2014-04" db="EMBL/GenBank/DDBJ databases">
        <title>A comprehensive comparison of genomes of Erythrobacter spp. strains.</title>
        <authorList>
            <person name="Zheng Q."/>
        </authorList>
    </citation>
    <scope>NUCLEOTIDE SEQUENCE [LARGE SCALE GENOMIC DNA]</scope>
    <source>
        <strain evidence="2 3">DSM 6997</strain>
    </source>
</reference>
<name>A0A074MET7_ERYLO</name>
<dbReference type="EMBL" id="JMIW01000001">
    <property type="protein sequence ID" value="KEO91974.1"/>
    <property type="molecule type" value="Genomic_DNA"/>
</dbReference>